<name>A0A9D1SA51_9PROT</name>
<gene>
    <name evidence="2" type="ORF">IAD20_00455</name>
</gene>
<reference evidence="2" key="1">
    <citation type="submission" date="2020-10" db="EMBL/GenBank/DDBJ databases">
        <authorList>
            <person name="Gilroy R."/>
        </authorList>
    </citation>
    <scope>NUCLEOTIDE SEQUENCE</scope>
    <source>
        <strain evidence="2">ChiW3-316</strain>
    </source>
</reference>
<proteinExistence type="predicted"/>
<dbReference type="Proteomes" id="UP000824107">
    <property type="component" value="Unassembled WGS sequence"/>
</dbReference>
<organism evidence="2 3">
    <name type="scientific">Candidatus Scatocola faecipullorum</name>
    <dbReference type="NCBI Taxonomy" id="2840917"/>
    <lineage>
        <taxon>Bacteria</taxon>
        <taxon>Pseudomonadati</taxon>
        <taxon>Pseudomonadota</taxon>
        <taxon>Alphaproteobacteria</taxon>
        <taxon>Rhodospirillales</taxon>
        <taxon>Rhodospirillaceae</taxon>
        <taxon>Rhodospirillaceae incertae sedis</taxon>
        <taxon>Candidatus Scatocola</taxon>
    </lineage>
</organism>
<reference evidence="2" key="2">
    <citation type="journal article" date="2021" name="PeerJ">
        <title>Extensive microbial diversity within the chicken gut microbiome revealed by metagenomics and culture.</title>
        <authorList>
            <person name="Gilroy R."/>
            <person name="Ravi A."/>
            <person name="Getino M."/>
            <person name="Pursley I."/>
            <person name="Horton D.L."/>
            <person name="Alikhan N.F."/>
            <person name="Baker D."/>
            <person name="Gharbi K."/>
            <person name="Hall N."/>
            <person name="Watson M."/>
            <person name="Adriaenssens E.M."/>
            <person name="Foster-Nyarko E."/>
            <person name="Jarju S."/>
            <person name="Secka A."/>
            <person name="Antonio M."/>
            <person name="Oren A."/>
            <person name="Chaudhuri R.R."/>
            <person name="La Ragione R."/>
            <person name="Hildebrand F."/>
            <person name="Pallen M.J."/>
        </authorList>
    </citation>
    <scope>NUCLEOTIDE SEQUENCE</scope>
    <source>
        <strain evidence="2">ChiW3-316</strain>
    </source>
</reference>
<evidence type="ECO:0000313" key="2">
    <source>
        <dbReference type="EMBL" id="HIU52535.1"/>
    </source>
</evidence>
<evidence type="ECO:0000256" key="1">
    <source>
        <dbReference type="SAM" id="MobiDB-lite"/>
    </source>
</evidence>
<feature type="compositionally biased region" description="Polar residues" evidence="1">
    <location>
        <begin position="1"/>
        <end position="16"/>
    </location>
</feature>
<feature type="region of interest" description="Disordered" evidence="1">
    <location>
        <begin position="1"/>
        <end position="63"/>
    </location>
</feature>
<dbReference type="EMBL" id="DVNC01000005">
    <property type="protein sequence ID" value="HIU52535.1"/>
    <property type="molecule type" value="Genomic_DNA"/>
</dbReference>
<sequence length="63" mass="6988">MKNEHSLSPTQATNPRAASGSFIKQLRNGNNPKLTPQQNKPQQRSNGNQPLSVQQMIGNGYQR</sequence>
<dbReference type="AlphaFoldDB" id="A0A9D1SA51"/>
<protein>
    <submittedName>
        <fullName evidence="2">Uncharacterized protein</fullName>
    </submittedName>
</protein>
<comment type="caution">
    <text evidence="2">The sequence shown here is derived from an EMBL/GenBank/DDBJ whole genome shotgun (WGS) entry which is preliminary data.</text>
</comment>
<feature type="compositionally biased region" description="Polar residues" evidence="1">
    <location>
        <begin position="27"/>
        <end position="63"/>
    </location>
</feature>
<evidence type="ECO:0000313" key="3">
    <source>
        <dbReference type="Proteomes" id="UP000824107"/>
    </source>
</evidence>
<accession>A0A9D1SA51</accession>